<reference evidence="2 3" key="1">
    <citation type="journal article" date="2022" name="Nat. Plants">
        <title>Genomes of leafy and leafless Platanthera orchids illuminate the evolution of mycoheterotrophy.</title>
        <authorList>
            <person name="Li M.H."/>
            <person name="Liu K.W."/>
            <person name="Li Z."/>
            <person name="Lu H.C."/>
            <person name="Ye Q.L."/>
            <person name="Zhang D."/>
            <person name="Wang J.Y."/>
            <person name="Li Y.F."/>
            <person name="Zhong Z.M."/>
            <person name="Liu X."/>
            <person name="Yu X."/>
            <person name="Liu D.K."/>
            <person name="Tu X.D."/>
            <person name="Liu B."/>
            <person name="Hao Y."/>
            <person name="Liao X.Y."/>
            <person name="Jiang Y.T."/>
            <person name="Sun W.H."/>
            <person name="Chen J."/>
            <person name="Chen Y.Q."/>
            <person name="Ai Y."/>
            <person name="Zhai J.W."/>
            <person name="Wu S.S."/>
            <person name="Zhou Z."/>
            <person name="Hsiao Y.Y."/>
            <person name="Wu W.L."/>
            <person name="Chen Y.Y."/>
            <person name="Lin Y.F."/>
            <person name="Hsu J.L."/>
            <person name="Li C.Y."/>
            <person name="Wang Z.W."/>
            <person name="Zhao X."/>
            <person name="Zhong W.Y."/>
            <person name="Ma X.K."/>
            <person name="Ma L."/>
            <person name="Huang J."/>
            <person name="Chen G.Z."/>
            <person name="Huang M.Z."/>
            <person name="Huang L."/>
            <person name="Peng D.H."/>
            <person name="Luo Y.B."/>
            <person name="Zou S.Q."/>
            <person name="Chen S.P."/>
            <person name="Lan S."/>
            <person name="Tsai W.C."/>
            <person name="Van de Peer Y."/>
            <person name="Liu Z.J."/>
        </authorList>
    </citation>
    <scope>NUCLEOTIDE SEQUENCE [LARGE SCALE GENOMIC DNA]</scope>
    <source>
        <strain evidence="2">Lor287</strain>
    </source>
</reference>
<evidence type="ECO:0000256" key="1">
    <source>
        <dbReference type="ARBA" id="ARBA00006478"/>
    </source>
</evidence>
<protein>
    <submittedName>
        <fullName evidence="2">Ribose-phosphate pyrophosphokinase 1</fullName>
    </submittedName>
</protein>
<name>A0AAP0B454_9ASPA</name>
<evidence type="ECO:0000313" key="3">
    <source>
        <dbReference type="Proteomes" id="UP001418222"/>
    </source>
</evidence>
<comment type="similarity">
    <text evidence="1">Belongs to the ribose-phosphate pyrophosphokinase family.</text>
</comment>
<dbReference type="SUPFAM" id="SSF53271">
    <property type="entry name" value="PRTase-like"/>
    <property type="match status" value="1"/>
</dbReference>
<accession>A0AAP0B454</accession>
<evidence type="ECO:0000313" key="2">
    <source>
        <dbReference type="EMBL" id="KAK8926238.1"/>
    </source>
</evidence>
<comment type="caution">
    <text evidence="2">The sequence shown here is derived from an EMBL/GenBank/DDBJ whole genome shotgun (WGS) entry which is preliminary data.</text>
</comment>
<dbReference type="PANTHER" id="PTHR10210">
    <property type="entry name" value="RIBOSE-PHOSPHATE DIPHOSPHOKINASE FAMILY MEMBER"/>
    <property type="match status" value="1"/>
</dbReference>
<dbReference type="PANTHER" id="PTHR10210:SF41">
    <property type="entry name" value="RIBOSE-PHOSPHATE PYROPHOSPHOKINASE 1, CHLOROPLASTIC"/>
    <property type="match status" value="1"/>
</dbReference>
<dbReference type="GO" id="GO:0002189">
    <property type="term" value="C:ribose phosphate diphosphokinase complex"/>
    <property type="evidence" value="ECO:0007669"/>
    <property type="project" value="TreeGrafter"/>
</dbReference>
<dbReference type="InterPro" id="IPR029057">
    <property type="entry name" value="PRTase-like"/>
</dbReference>
<dbReference type="EMBL" id="JBBWWQ010000016">
    <property type="protein sequence ID" value="KAK8926238.1"/>
    <property type="molecule type" value="Genomic_DNA"/>
</dbReference>
<dbReference type="Proteomes" id="UP001418222">
    <property type="component" value="Unassembled WGS sequence"/>
</dbReference>
<dbReference type="InterPro" id="IPR005946">
    <property type="entry name" value="Rib-P_diPkinase"/>
</dbReference>
<organism evidence="2 3">
    <name type="scientific">Platanthera zijinensis</name>
    <dbReference type="NCBI Taxonomy" id="2320716"/>
    <lineage>
        <taxon>Eukaryota</taxon>
        <taxon>Viridiplantae</taxon>
        <taxon>Streptophyta</taxon>
        <taxon>Embryophyta</taxon>
        <taxon>Tracheophyta</taxon>
        <taxon>Spermatophyta</taxon>
        <taxon>Magnoliopsida</taxon>
        <taxon>Liliopsida</taxon>
        <taxon>Asparagales</taxon>
        <taxon>Orchidaceae</taxon>
        <taxon>Orchidoideae</taxon>
        <taxon>Orchideae</taxon>
        <taxon>Orchidinae</taxon>
        <taxon>Platanthera</taxon>
    </lineage>
</organism>
<dbReference type="Pfam" id="PF14572">
    <property type="entry name" value="Pribosyl_synth"/>
    <property type="match status" value="1"/>
</dbReference>
<dbReference type="GO" id="GO:0004749">
    <property type="term" value="F:ribose phosphate diphosphokinase activity"/>
    <property type="evidence" value="ECO:0007669"/>
    <property type="project" value="TreeGrafter"/>
</dbReference>
<proteinExistence type="inferred from homology"/>
<keyword evidence="3" id="KW-1185">Reference proteome</keyword>
<dbReference type="Gene3D" id="3.40.50.2020">
    <property type="match status" value="1"/>
</dbReference>
<dbReference type="GO" id="GO:0000287">
    <property type="term" value="F:magnesium ion binding"/>
    <property type="evidence" value="ECO:0007669"/>
    <property type="project" value="InterPro"/>
</dbReference>
<dbReference type="AlphaFoldDB" id="A0AAP0B454"/>
<dbReference type="GO" id="GO:0005737">
    <property type="term" value="C:cytoplasm"/>
    <property type="evidence" value="ECO:0007669"/>
    <property type="project" value="TreeGrafter"/>
</dbReference>
<dbReference type="GO" id="GO:0006164">
    <property type="term" value="P:purine nucleotide biosynthetic process"/>
    <property type="evidence" value="ECO:0007669"/>
    <property type="project" value="TreeGrafter"/>
</dbReference>
<sequence>MVKGADLLHKAGAREVYACSTHALLSPQTIERLSNGQFQEVISTNTIPNVAAKIFPELTVLSVANLLAGAIRRSHNDFLSSIYP</sequence>
<gene>
    <name evidence="2" type="primary">PRS1</name>
    <name evidence="2" type="ORF">KSP39_PZI018734</name>
</gene>
<dbReference type="GO" id="GO:0006015">
    <property type="term" value="P:5-phosphoribose 1-diphosphate biosynthetic process"/>
    <property type="evidence" value="ECO:0007669"/>
    <property type="project" value="TreeGrafter"/>
</dbReference>